<evidence type="ECO:0000313" key="3">
    <source>
        <dbReference type="Proteomes" id="UP000593571"/>
    </source>
</evidence>
<protein>
    <submittedName>
        <fullName evidence="2">F-box protein 17</fullName>
    </submittedName>
</protein>
<dbReference type="Gene3D" id="1.20.1280.50">
    <property type="match status" value="1"/>
</dbReference>
<evidence type="ECO:0000313" key="2">
    <source>
        <dbReference type="EMBL" id="KAF6409798.1"/>
    </source>
</evidence>
<accession>A0A7J8CG34</accession>
<gene>
    <name evidence="2" type="ORF">HJG63_005015</name>
</gene>
<dbReference type="Pfam" id="PF12937">
    <property type="entry name" value="F-box-like"/>
    <property type="match status" value="1"/>
</dbReference>
<dbReference type="SUPFAM" id="SSF81383">
    <property type="entry name" value="F-box domain"/>
    <property type="match status" value="1"/>
</dbReference>
<dbReference type="Proteomes" id="UP000593571">
    <property type="component" value="Unassembled WGS sequence"/>
</dbReference>
<reference evidence="2 3" key="1">
    <citation type="journal article" date="2020" name="Nature">
        <title>Six reference-quality genomes reveal evolution of bat adaptations.</title>
        <authorList>
            <person name="Jebb D."/>
            <person name="Huang Z."/>
            <person name="Pippel M."/>
            <person name="Hughes G.M."/>
            <person name="Lavrichenko K."/>
            <person name="Devanna P."/>
            <person name="Winkler S."/>
            <person name="Jermiin L.S."/>
            <person name="Skirmuntt E.C."/>
            <person name="Katzourakis A."/>
            <person name="Burkitt-Gray L."/>
            <person name="Ray D.A."/>
            <person name="Sullivan K.A.M."/>
            <person name="Roscito J.G."/>
            <person name="Kirilenko B.M."/>
            <person name="Davalos L.M."/>
            <person name="Corthals A.P."/>
            <person name="Power M.L."/>
            <person name="Jones G."/>
            <person name="Ransome R.D."/>
            <person name="Dechmann D.K.N."/>
            <person name="Locatelli A.G."/>
            <person name="Puechmaille S.J."/>
            <person name="Fedrigo O."/>
            <person name="Jarvis E.D."/>
            <person name="Hiller M."/>
            <person name="Vernes S.C."/>
            <person name="Myers E.W."/>
            <person name="Teeling E.C."/>
        </authorList>
    </citation>
    <scope>NUCLEOTIDE SEQUENCE [LARGE SCALE GENOMIC DNA]</scope>
    <source>
        <strain evidence="2">MRouAeg1</strain>
        <tissue evidence="2">Muscle</tissue>
    </source>
</reference>
<dbReference type="PANTHER" id="PTHR12125:SF7">
    <property type="entry name" value="F-BOX ONLY PROTEIN 17"/>
    <property type="match status" value="1"/>
</dbReference>
<dbReference type="GO" id="GO:0005737">
    <property type="term" value="C:cytoplasm"/>
    <property type="evidence" value="ECO:0007669"/>
    <property type="project" value="TreeGrafter"/>
</dbReference>
<name>A0A7J8CG34_ROUAE</name>
<dbReference type="InterPro" id="IPR036047">
    <property type="entry name" value="F-box-like_dom_sf"/>
</dbReference>
<dbReference type="GO" id="GO:0031146">
    <property type="term" value="P:SCF-dependent proteasomal ubiquitin-dependent protein catabolic process"/>
    <property type="evidence" value="ECO:0007669"/>
    <property type="project" value="TreeGrafter"/>
</dbReference>
<dbReference type="GO" id="GO:0006516">
    <property type="term" value="P:glycoprotein catabolic process"/>
    <property type="evidence" value="ECO:0007669"/>
    <property type="project" value="TreeGrafter"/>
</dbReference>
<feature type="domain" description="F-box" evidence="1">
    <location>
        <begin position="16"/>
        <end position="63"/>
    </location>
</feature>
<organism evidence="2 3">
    <name type="scientific">Rousettus aegyptiacus</name>
    <name type="common">Egyptian fruit bat</name>
    <name type="synonym">Pteropus aegyptiacus</name>
    <dbReference type="NCBI Taxonomy" id="9407"/>
    <lineage>
        <taxon>Eukaryota</taxon>
        <taxon>Metazoa</taxon>
        <taxon>Chordata</taxon>
        <taxon>Craniata</taxon>
        <taxon>Vertebrata</taxon>
        <taxon>Euteleostomi</taxon>
        <taxon>Mammalia</taxon>
        <taxon>Eutheria</taxon>
        <taxon>Laurasiatheria</taxon>
        <taxon>Chiroptera</taxon>
        <taxon>Yinpterochiroptera</taxon>
        <taxon>Pteropodoidea</taxon>
        <taxon>Pteropodidae</taxon>
        <taxon>Rousettinae</taxon>
        <taxon>Rousettus</taxon>
    </lineage>
</organism>
<dbReference type="GO" id="GO:0019005">
    <property type="term" value="C:SCF ubiquitin ligase complex"/>
    <property type="evidence" value="ECO:0007669"/>
    <property type="project" value="TreeGrafter"/>
</dbReference>
<dbReference type="AlphaFoldDB" id="A0A7J8CG34"/>
<dbReference type="PANTHER" id="PTHR12125">
    <property type="entry name" value="F-BOX ONLY PROTEIN 6-LIKE PROTEIN"/>
    <property type="match status" value="1"/>
</dbReference>
<proteinExistence type="predicted"/>
<keyword evidence="3" id="KW-1185">Reference proteome</keyword>
<comment type="caution">
    <text evidence="2">The sequence shown here is derived from an EMBL/GenBank/DDBJ whole genome shotgun (WGS) entry which is preliminary data.</text>
</comment>
<dbReference type="InterPro" id="IPR039752">
    <property type="entry name" value="F-box_only"/>
</dbReference>
<dbReference type="GO" id="GO:0061630">
    <property type="term" value="F:ubiquitin protein ligase activity"/>
    <property type="evidence" value="ECO:0007669"/>
    <property type="project" value="TreeGrafter"/>
</dbReference>
<evidence type="ECO:0000259" key="1">
    <source>
        <dbReference type="PROSITE" id="PS50181"/>
    </source>
</evidence>
<dbReference type="FunFam" id="1.20.1280.50:FF:000002">
    <property type="entry name" value="F-box only protein 44"/>
    <property type="match status" value="1"/>
</dbReference>
<dbReference type="EMBL" id="JACASE010000014">
    <property type="protein sequence ID" value="KAF6409798.1"/>
    <property type="molecule type" value="Genomic_DNA"/>
</dbReference>
<sequence length="123" mass="13523">MGAWPSRRRLLPPDPPLALDALPPELLVQVLSHVLPCALVTRCRSVCCAWRDVVGGPTVWLLQLARDRSAEGRALYVVAQRCPPNSEEEEFPLCARARYCLLAPLGRSLIFNSCGERETGAVS</sequence>
<dbReference type="PROSITE" id="PS50181">
    <property type="entry name" value="FBOX"/>
    <property type="match status" value="1"/>
</dbReference>
<dbReference type="GO" id="GO:0036503">
    <property type="term" value="P:ERAD pathway"/>
    <property type="evidence" value="ECO:0007669"/>
    <property type="project" value="TreeGrafter"/>
</dbReference>
<dbReference type="InterPro" id="IPR001810">
    <property type="entry name" value="F-box_dom"/>
</dbReference>